<protein>
    <submittedName>
        <fullName evidence="8">Lipopolysaccharide biosynthesis protein</fullName>
    </submittedName>
</protein>
<feature type="transmembrane region" description="Helical" evidence="7">
    <location>
        <begin position="366"/>
        <end position="386"/>
    </location>
</feature>
<dbReference type="CDD" id="cd13127">
    <property type="entry name" value="MATE_tuaB_like"/>
    <property type="match status" value="1"/>
</dbReference>
<keyword evidence="9" id="KW-1185">Reference proteome</keyword>
<evidence type="ECO:0000256" key="7">
    <source>
        <dbReference type="SAM" id="Phobius"/>
    </source>
</evidence>
<evidence type="ECO:0000256" key="3">
    <source>
        <dbReference type="ARBA" id="ARBA00022475"/>
    </source>
</evidence>
<feature type="transmembrane region" description="Helical" evidence="7">
    <location>
        <begin position="96"/>
        <end position="118"/>
    </location>
</feature>
<name>A0A371B5D4_9SPHN</name>
<dbReference type="EMBL" id="QRGP01000002">
    <property type="protein sequence ID" value="RDV02780.1"/>
    <property type="molecule type" value="Genomic_DNA"/>
</dbReference>
<reference evidence="9" key="1">
    <citation type="submission" date="2018-08" db="EMBL/GenBank/DDBJ databases">
        <authorList>
            <person name="Kim S.-J."/>
            <person name="Jung G.-Y."/>
        </authorList>
    </citation>
    <scope>NUCLEOTIDE SEQUENCE [LARGE SCALE GENOMIC DNA]</scope>
    <source>
        <strain evidence="9">GY_G</strain>
    </source>
</reference>
<feature type="transmembrane region" description="Helical" evidence="7">
    <location>
        <begin position="260"/>
        <end position="283"/>
    </location>
</feature>
<dbReference type="PANTHER" id="PTHR30250:SF10">
    <property type="entry name" value="LIPOPOLYSACCHARIDE BIOSYNTHESIS PROTEIN WZXC"/>
    <property type="match status" value="1"/>
</dbReference>
<feature type="transmembrane region" description="Helical" evidence="7">
    <location>
        <begin position="303"/>
        <end position="324"/>
    </location>
</feature>
<feature type="transmembrane region" description="Helical" evidence="7">
    <location>
        <begin position="54"/>
        <end position="75"/>
    </location>
</feature>
<dbReference type="Pfam" id="PF13440">
    <property type="entry name" value="Polysacc_synt_3"/>
    <property type="match status" value="1"/>
</dbReference>
<dbReference type="InterPro" id="IPR050833">
    <property type="entry name" value="Poly_Biosynth_Transport"/>
</dbReference>
<feature type="transmembrane region" description="Helical" evidence="7">
    <location>
        <begin position="130"/>
        <end position="147"/>
    </location>
</feature>
<feature type="transmembrane region" description="Helical" evidence="7">
    <location>
        <begin position="159"/>
        <end position="180"/>
    </location>
</feature>
<feature type="transmembrane region" description="Helical" evidence="7">
    <location>
        <begin position="456"/>
        <end position="479"/>
    </location>
</feature>
<comment type="caution">
    <text evidence="8">The sequence shown here is derived from an EMBL/GenBank/DDBJ whole genome shotgun (WGS) entry which is preliminary data.</text>
</comment>
<feature type="transmembrane region" description="Helical" evidence="7">
    <location>
        <begin position="423"/>
        <end position="444"/>
    </location>
</feature>
<keyword evidence="3" id="KW-1003">Cell membrane</keyword>
<organism evidence="8 9">
    <name type="scientific">Sphingorhabdus pulchriflava</name>
    <dbReference type="NCBI Taxonomy" id="2292257"/>
    <lineage>
        <taxon>Bacteria</taxon>
        <taxon>Pseudomonadati</taxon>
        <taxon>Pseudomonadota</taxon>
        <taxon>Alphaproteobacteria</taxon>
        <taxon>Sphingomonadales</taxon>
        <taxon>Sphingomonadaceae</taxon>
        <taxon>Sphingorhabdus</taxon>
    </lineage>
</organism>
<evidence type="ECO:0000256" key="5">
    <source>
        <dbReference type="ARBA" id="ARBA00022989"/>
    </source>
</evidence>
<feature type="transmembrane region" description="Helical" evidence="7">
    <location>
        <begin position="392"/>
        <end position="411"/>
    </location>
</feature>
<feature type="transmembrane region" description="Helical" evidence="7">
    <location>
        <begin position="220"/>
        <end position="240"/>
    </location>
</feature>
<sequence length="504" mass="55337">MSDEHSTTPPEGADFGNRVKRAVFWRSGTQIISQIVSWGATLAVIRILDPSDYGLFAMTSVVLVFLNFLNGYGFVSALIQSESIEPIRIRQAFGMLILLNVGLALIQLFVAAPLAAAYYREPVVAEMLRWQSLIYLSTPFLILPEALMTRELEFRKPAIINLLTSLVGAAVALALALYGAGVWTLVFAPISIFWSRAIMLMIATRFWVLPSFDFRGAGHIFTFGTALLIGHGFFIIQSQSDIFIAGRHFDTHDLGLYAEALFLTQLFATKFIPPLNEVAFPAYARIQHDQSKLAYSFLKAVRLIMLVAFPLYFGMAVTAAPFVATLMGEKWLEATPIVAILALAMPVATLQFLFQPAINALGLPGVTMRNSIAGAIIMPIIYLAAIRFGATGLAWGWLVSFPLLLAFTVYQARPHIGFRLNQLFGAIMPGLGAAAIMAGLVWLFDRYLVEVHLPQLIPLLHLLLLAWVGALVYGALLWFGSRATAMEVINLVIRRKAPSAAEAS</sequence>
<feature type="transmembrane region" description="Helical" evidence="7">
    <location>
        <begin position="336"/>
        <end position="354"/>
    </location>
</feature>
<evidence type="ECO:0000256" key="1">
    <source>
        <dbReference type="ARBA" id="ARBA00004651"/>
    </source>
</evidence>
<dbReference type="PANTHER" id="PTHR30250">
    <property type="entry name" value="PST FAMILY PREDICTED COLANIC ACID TRANSPORTER"/>
    <property type="match status" value="1"/>
</dbReference>
<dbReference type="Proteomes" id="UP000263833">
    <property type="component" value="Unassembled WGS sequence"/>
</dbReference>
<gene>
    <name evidence="8" type="ORF">DXH95_12620</name>
</gene>
<dbReference type="OrthoDB" id="7605542at2"/>
<dbReference type="RefSeq" id="WP_115549882.1">
    <property type="nucleotide sequence ID" value="NZ_QRGP01000002.1"/>
</dbReference>
<comment type="similarity">
    <text evidence="2">Belongs to the polysaccharide synthase family.</text>
</comment>
<evidence type="ECO:0000256" key="2">
    <source>
        <dbReference type="ARBA" id="ARBA00007430"/>
    </source>
</evidence>
<accession>A0A371B5D4</accession>
<keyword evidence="4 7" id="KW-0812">Transmembrane</keyword>
<keyword evidence="5 7" id="KW-1133">Transmembrane helix</keyword>
<evidence type="ECO:0000256" key="6">
    <source>
        <dbReference type="ARBA" id="ARBA00023136"/>
    </source>
</evidence>
<dbReference type="AlphaFoldDB" id="A0A371B5D4"/>
<dbReference type="GO" id="GO:0005886">
    <property type="term" value="C:plasma membrane"/>
    <property type="evidence" value="ECO:0007669"/>
    <property type="project" value="UniProtKB-SubCell"/>
</dbReference>
<proteinExistence type="inferred from homology"/>
<evidence type="ECO:0000313" key="8">
    <source>
        <dbReference type="EMBL" id="RDV02780.1"/>
    </source>
</evidence>
<comment type="subcellular location">
    <subcellularLocation>
        <location evidence="1">Cell membrane</location>
        <topology evidence="1">Multi-pass membrane protein</topology>
    </subcellularLocation>
</comment>
<evidence type="ECO:0000256" key="4">
    <source>
        <dbReference type="ARBA" id="ARBA00022692"/>
    </source>
</evidence>
<evidence type="ECO:0000313" key="9">
    <source>
        <dbReference type="Proteomes" id="UP000263833"/>
    </source>
</evidence>
<feature type="transmembrane region" description="Helical" evidence="7">
    <location>
        <begin position="186"/>
        <end position="208"/>
    </location>
</feature>
<keyword evidence="6 7" id="KW-0472">Membrane</keyword>